<keyword evidence="4" id="KW-0560">Oxidoreductase</keyword>
<dbReference type="Pfam" id="PF00067">
    <property type="entry name" value="p450"/>
    <property type="match status" value="1"/>
</dbReference>
<dbReference type="PANTHER" id="PTHR24287">
    <property type="entry name" value="P450, PUTATIVE (EUROFUNG)-RELATED"/>
    <property type="match status" value="1"/>
</dbReference>
<protein>
    <recommendedName>
        <fullName evidence="9">Cytochrome P450</fullName>
    </recommendedName>
</protein>
<dbReference type="GO" id="GO:0004497">
    <property type="term" value="F:monooxygenase activity"/>
    <property type="evidence" value="ECO:0007669"/>
    <property type="project" value="UniProtKB-KW"/>
</dbReference>
<dbReference type="Proteomes" id="UP000186601">
    <property type="component" value="Unassembled WGS sequence"/>
</dbReference>
<evidence type="ECO:0000256" key="2">
    <source>
        <dbReference type="ARBA" id="ARBA00010617"/>
    </source>
</evidence>
<comment type="caution">
    <text evidence="7">The sequence shown here is derived from an EMBL/GenBank/DDBJ whole genome shotgun (WGS) entry which is preliminary data.</text>
</comment>
<comment type="similarity">
    <text evidence="2">Belongs to the cytochrome P450 family.</text>
</comment>
<evidence type="ECO:0000256" key="4">
    <source>
        <dbReference type="ARBA" id="ARBA00023002"/>
    </source>
</evidence>
<dbReference type="GO" id="GO:0005506">
    <property type="term" value="F:iron ion binding"/>
    <property type="evidence" value="ECO:0007669"/>
    <property type="project" value="InterPro"/>
</dbReference>
<gene>
    <name evidence="7" type="ORF">PHLCEN_2v3572</name>
</gene>
<reference evidence="7 8" key="1">
    <citation type="submission" date="2018-02" db="EMBL/GenBank/DDBJ databases">
        <title>Genome sequence of the basidiomycete white-rot fungus Phlebia centrifuga.</title>
        <authorList>
            <person name="Granchi Z."/>
            <person name="Peng M."/>
            <person name="de Vries R.P."/>
            <person name="Hilden K."/>
            <person name="Makela M.R."/>
            <person name="Grigoriev I."/>
            <person name="Riley R."/>
        </authorList>
    </citation>
    <scope>NUCLEOTIDE SEQUENCE [LARGE SCALE GENOMIC DNA]</scope>
    <source>
        <strain evidence="7 8">FBCC195</strain>
    </source>
</reference>
<dbReference type="OrthoDB" id="1470350at2759"/>
<evidence type="ECO:0000256" key="3">
    <source>
        <dbReference type="ARBA" id="ARBA00022723"/>
    </source>
</evidence>
<dbReference type="STRING" id="98765.A0A2R6QER0"/>
<evidence type="ECO:0000256" key="5">
    <source>
        <dbReference type="ARBA" id="ARBA00023004"/>
    </source>
</evidence>
<evidence type="ECO:0000313" key="8">
    <source>
        <dbReference type="Proteomes" id="UP000186601"/>
    </source>
</evidence>
<dbReference type="Gene3D" id="1.10.630.10">
    <property type="entry name" value="Cytochrome P450"/>
    <property type="match status" value="1"/>
</dbReference>
<dbReference type="InterPro" id="IPR047146">
    <property type="entry name" value="Cyt_P450_E_CYP52_fungi"/>
</dbReference>
<keyword evidence="6" id="KW-0503">Monooxygenase</keyword>
<evidence type="ECO:0008006" key="9">
    <source>
        <dbReference type="Google" id="ProtNLM"/>
    </source>
</evidence>
<dbReference type="SUPFAM" id="SSF48264">
    <property type="entry name" value="Cytochrome P450"/>
    <property type="match status" value="1"/>
</dbReference>
<dbReference type="InterPro" id="IPR001128">
    <property type="entry name" value="Cyt_P450"/>
</dbReference>
<keyword evidence="5" id="KW-0408">Iron</keyword>
<proteinExistence type="inferred from homology"/>
<dbReference type="GO" id="GO:0016705">
    <property type="term" value="F:oxidoreductase activity, acting on paired donors, with incorporation or reduction of molecular oxygen"/>
    <property type="evidence" value="ECO:0007669"/>
    <property type="project" value="InterPro"/>
</dbReference>
<evidence type="ECO:0000256" key="1">
    <source>
        <dbReference type="ARBA" id="ARBA00001971"/>
    </source>
</evidence>
<evidence type="ECO:0000256" key="6">
    <source>
        <dbReference type="ARBA" id="ARBA00023033"/>
    </source>
</evidence>
<name>A0A2R6QER0_9APHY</name>
<dbReference type="GO" id="GO:0020037">
    <property type="term" value="F:heme binding"/>
    <property type="evidence" value="ECO:0007669"/>
    <property type="project" value="InterPro"/>
</dbReference>
<dbReference type="AlphaFoldDB" id="A0A2R6QER0"/>
<keyword evidence="8" id="KW-1185">Reference proteome</keyword>
<dbReference type="EMBL" id="MLYV02000358">
    <property type="protein sequence ID" value="PSS06616.1"/>
    <property type="molecule type" value="Genomic_DNA"/>
</dbReference>
<evidence type="ECO:0000313" key="7">
    <source>
        <dbReference type="EMBL" id="PSS06616.1"/>
    </source>
</evidence>
<sequence>MAGYKLAEHPDILLKLREEVLAKVGMRRPSYEDIRDLKYLRAFINEVLRLYPPVNAVARGYLLSHSEA</sequence>
<comment type="cofactor">
    <cofactor evidence="1">
        <name>heme</name>
        <dbReference type="ChEBI" id="CHEBI:30413"/>
    </cofactor>
</comment>
<keyword evidence="3" id="KW-0479">Metal-binding</keyword>
<organism evidence="7 8">
    <name type="scientific">Hermanssonia centrifuga</name>
    <dbReference type="NCBI Taxonomy" id="98765"/>
    <lineage>
        <taxon>Eukaryota</taxon>
        <taxon>Fungi</taxon>
        <taxon>Dikarya</taxon>
        <taxon>Basidiomycota</taxon>
        <taxon>Agaricomycotina</taxon>
        <taxon>Agaricomycetes</taxon>
        <taxon>Polyporales</taxon>
        <taxon>Meruliaceae</taxon>
        <taxon>Hermanssonia</taxon>
    </lineage>
</organism>
<dbReference type="InterPro" id="IPR036396">
    <property type="entry name" value="Cyt_P450_sf"/>
</dbReference>
<dbReference type="PANTHER" id="PTHR24287:SF5">
    <property type="entry name" value="P450, PUTATIVE (EUROFUNG)-RELATED"/>
    <property type="match status" value="1"/>
</dbReference>
<accession>A0A2R6QER0</accession>